<keyword evidence="1 4" id="KW-0238">DNA-binding</keyword>
<dbReference type="PANTHER" id="PTHR48111:SF69">
    <property type="entry name" value="RESPONSE REGULATOR RECEIVER"/>
    <property type="match status" value="1"/>
</dbReference>
<evidence type="ECO:0000259" key="3">
    <source>
        <dbReference type="PROSITE" id="PS50110"/>
    </source>
</evidence>
<dbReference type="RefSeq" id="WP_119049128.1">
    <property type="nucleotide sequence ID" value="NZ_CP032157.1"/>
</dbReference>
<gene>
    <name evidence="4" type="ORF">D3H65_04540</name>
</gene>
<dbReference type="GO" id="GO:0000976">
    <property type="term" value="F:transcription cis-regulatory region binding"/>
    <property type="evidence" value="ECO:0007669"/>
    <property type="project" value="TreeGrafter"/>
</dbReference>
<organism evidence="4 5">
    <name type="scientific">Paraflavitalea soli</name>
    <dbReference type="NCBI Taxonomy" id="2315862"/>
    <lineage>
        <taxon>Bacteria</taxon>
        <taxon>Pseudomonadati</taxon>
        <taxon>Bacteroidota</taxon>
        <taxon>Chitinophagia</taxon>
        <taxon>Chitinophagales</taxon>
        <taxon>Chitinophagaceae</taxon>
        <taxon>Paraflavitalea</taxon>
    </lineage>
</organism>
<dbReference type="Gene3D" id="3.40.50.2300">
    <property type="match status" value="1"/>
</dbReference>
<dbReference type="SMART" id="SM00448">
    <property type="entry name" value="REC"/>
    <property type="match status" value="1"/>
</dbReference>
<evidence type="ECO:0000313" key="4">
    <source>
        <dbReference type="EMBL" id="AXY73290.1"/>
    </source>
</evidence>
<dbReference type="InterPro" id="IPR039420">
    <property type="entry name" value="WalR-like"/>
</dbReference>
<dbReference type="Pfam" id="PF00072">
    <property type="entry name" value="Response_reg"/>
    <property type="match status" value="1"/>
</dbReference>
<reference evidence="4 5" key="1">
    <citation type="submission" date="2018-09" db="EMBL/GenBank/DDBJ databases">
        <title>Genome sequencing of strain 6GH32-13.</title>
        <authorList>
            <person name="Weon H.-Y."/>
            <person name="Heo J."/>
            <person name="Kwon S.-W."/>
        </authorList>
    </citation>
    <scope>NUCLEOTIDE SEQUENCE [LARGE SCALE GENOMIC DNA]</scope>
    <source>
        <strain evidence="4 5">5GH32-13</strain>
    </source>
</reference>
<sequence length="256" mass="29531">MNILIIEDEDSAATQLTAMVAVHFEQVDFAPVIDNVEDARDFLAARPAIDLIFLDINLSDGLSFSIFKDMVIDTPIIFTTAYDQYAIQAFELNSIDYLLKPIRSEKLTQAIDKFKRLDSRQQMLPDLQSIEKVRMLINAAGTYKRNFLVPYKDKLIPLGVADIAWFELQHTLVRGMTHDKASYFMEEKSLEELGAILDPWEFYRANRQFLVSRKAIKEVQHYFNGRLYVHVLPAPPEKILISKAKAGHFKAWMRSR</sequence>
<dbReference type="GO" id="GO:0005829">
    <property type="term" value="C:cytosol"/>
    <property type="evidence" value="ECO:0007669"/>
    <property type="project" value="TreeGrafter"/>
</dbReference>
<dbReference type="Pfam" id="PF04397">
    <property type="entry name" value="LytTR"/>
    <property type="match status" value="1"/>
</dbReference>
<dbReference type="InterPro" id="IPR011006">
    <property type="entry name" value="CheY-like_superfamily"/>
</dbReference>
<feature type="domain" description="Response regulatory" evidence="3">
    <location>
        <begin position="2"/>
        <end position="115"/>
    </location>
</feature>
<dbReference type="GO" id="GO:0006355">
    <property type="term" value="P:regulation of DNA-templated transcription"/>
    <property type="evidence" value="ECO:0007669"/>
    <property type="project" value="TreeGrafter"/>
</dbReference>
<feature type="modified residue" description="4-aspartylphosphate" evidence="2">
    <location>
        <position position="55"/>
    </location>
</feature>
<dbReference type="EMBL" id="CP032157">
    <property type="protein sequence ID" value="AXY73290.1"/>
    <property type="molecule type" value="Genomic_DNA"/>
</dbReference>
<evidence type="ECO:0000256" key="1">
    <source>
        <dbReference type="ARBA" id="ARBA00023125"/>
    </source>
</evidence>
<dbReference type="AlphaFoldDB" id="A0A3B7MJJ0"/>
<dbReference type="GO" id="GO:0000156">
    <property type="term" value="F:phosphorelay response regulator activity"/>
    <property type="evidence" value="ECO:0007669"/>
    <property type="project" value="TreeGrafter"/>
</dbReference>
<proteinExistence type="predicted"/>
<dbReference type="InterPro" id="IPR007492">
    <property type="entry name" value="LytTR_DNA-bd_dom"/>
</dbReference>
<dbReference type="Proteomes" id="UP000263900">
    <property type="component" value="Chromosome"/>
</dbReference>
<evidence type="ECO:0000313" key="5">
    <source>
        <dbReference type="Proteomes" id="UP000263900"/>
    </source>
</evidence>
<dbReference type="KEGG" id="pseg:D3H65_04540"/>
<accession>A0A3B7MJJ0</accession>
<dbReference type="SUPFAM" id="SSF52172">
    <property type="entry name" value="CheY-like"/>
    <property type="match status" value="1"/>
</dbReference>
<dbReference type="PANTHER" id="PTHR48111">
    <property type="entry name" value="REGULATOR OF RPOS"/>
    <property type="match status" value="1"/>
</dbReference>
<name>A0A3B7MJJ0_9BACT</name>
<dbReference type="Gene3D" id="2.40.50.1020">
    <property type="entry name" value="LytTr DNA-binding domain"/>
    <property type="match status" value="1"/>
</dbReference>
<evidence type="ECO:0000256" key="2">
    <source>
        <dbReference type="PROSITE-ProRule" id="PRU00169"/>
    </source>
</evidence>
<dbReference type="InterPro" id="IPR001789">
    <property type="entry name" value="Sig_transdc_resp-reg_receiver"/>
</dbReference>
<dbReference type="PROSITE" id="PS50110">
    <property type="entry name" value="RESPONSE_REGULATORY"/>
    <property type="match status" value="1"/>
</dbReference>
<dbReference type="SMART" id="SM00850">
    <property type="entry name" value="LytTR"/>
    <property type="match status" value="1"/>
</dbReference>
<protein>
    <submittedName>
        <fullName evidence="4">DNA-binding response regulator</fullName>
    </submittedName>
</protein>
<dbReference type="OrthoDB" id="2168082at2"/>
<keyword evidence="5" id="KW-1185">Reference proteome</keyword>
<dbReference type="GO" id="GO:0032993">
    <property type="term" value="C:protein-DNA complex"/>
    <property type="evidence" value="ECO:0007669"/>
    <property type="project" value="TreeGrafter"/>
</dbReference>
<keyword evidence="2" id="KW-0597">Phosphoprotein</keyword>